<protein>
    <submittedName>
        <fullName evidence="7">UPF0014-domain-containing protein</fullName>
    </submittedName>
</protein>
<dbReference type="Pfam" id="PF03649">
    <property type="entry name" value="UPF0014"/>
    <property type="match status" value="1"/>
</dbReference>
<accession>A0A316YMT6</accession>
<keyword evidence="5 6" id="KW-0472">Membrane</keyword>
<evidence type="ECO:0000256" key="5">
    <source>
        <dbReference type="ARBA" id="ARBA00023136"/>
    </source>
</evidence>
<dbReference type="PANTHER" id="PTHR30028:SF0">
    <property type="entry name" value="PROTEIN ALUMINUM SENSITIVE 3"/>
    <property type="match status" value="1"/>
</dbReference>
<evidence type="ECO:0000256" key="6">
    <source>
        <dbReference type="SAM" id="Phobius"/>
    </source>
</evidence>
<dbReference type="RefSeq" id="XP_025376263.1">
    <property type="nucleotide sequence ID" value="XM_025522004.1"/>
</dbReference>
<dbReference type="EMBL" id="KZ819637">
    <property type="protein sequence ID" value="PWN89065.1"/>
    <property type="molecule type" value="Genomic_DNA"/>
</dbReference>
<feature type="transmembrane region" description="Helical" evidence="6">
    <location>
        <begin position="198"/>
        <end position="217"/>
    </location>
</feature>
<organism evidence="7 8">
    <name type="scientific">Acaromyces ingoldii</name>
    <dbReference type="NCBI Taxonomy" id="215250"/>
    <lineage>
        <taxon>Eukaryota</taxon>
        <taxon>Fungi</taxon>
        <taxon>Dikarya</taxon>
        <taxon>Basidiomycota</taxon>
        <taxon>Ustilaginomycotina</taxon>
        <taxon>Exobasidiomycetes</taxon>
        <taxon>Exobasidiales</taxon>
        <taxon>Cryptobasidiaceae</taxon>
        <taxon>Acaromyces</taxon>
    </lineage>
</organism>
<comment type="subcellular location">
    <subcellularLocation>
        <location evidence="1">Membrane</location>
        <topology evidence="1">Multi-pass membrane protein</topology>
    </subcellularLocation>
</comment>
<dbReference type="GO" id="GO:0005886">
    <property type="term" value="C:plasma membrane"/>
    <property type="evidence" value="ECO:0007669"/>
    <property type="project" value="TreeGrafter"/>
</dbReference>
<evidence type="ECO:0000256" key="2">
    <source>
        <dbReference type="ARBA" id="ARBA00005268"/>
    </source>
</evidence>
<dbReference type="PANTHER" id="PTHR30028">
    <property type="entry name" value="UPF0014 INNER MEMBRANE PROTEIN YBBM-RELATED"/>
    <property type="match status" value="1"/>
</dbReference>
<keyword evidence="4 6" id="KW-1133">Transmembrane helix</keyword>
<reference evidence="7 8" key="1">
    <citation type="journal article" date="2018" name="Mol. Biol. Evol.">
        <title>Broad Genomic Sampling Reveals a Smut Pathogenic Ancestry of the Fungal Clade Ustilaginomycotina.</title>
        <authorList>
            <person name="Kijpornyongpan T."/>
            <person name="Mondo S.J."/>
            <person name="Barry K."/>
            <person name="Sandor L."/>
            <person name="Lee J."/>
            <person name="Lipzen A."/>
            <person name="Pangilinan J."/>
            <person name="LaButti K."/>
            <person name="Hainaut M."/>
            <person name="Henrissat B."/>
            <person name="Grigoriev I.V."/>
            <person name="Spatafora J.W."/>
            <person name="Aime M.C."/>
        </authorList>
    </citation>
    <scope>NUCLEOTIDE SEQUENCE [LARGE SCALE GENOMIC DNA]</scope>
    <source>
        <strain evidence="7 8">MCA 4198</strain>
    </source>
</reference>
<evidence type="ECO:0000313" key="8">
    <source>
        <dbReference type="Proteomes" id="UP000245768"/>
    </source>
</evidence>
<dbReference type="OrthoDB" id="432685at2759"/>
<feature type="transmembrane region" description="Helical" evidence="6">
    <location>
        <begin position="229"/>
        <end position="253"/>
    </location>
</feature>
<proteinExistence type="inferred from homology"/>
<dbReference type="AlphaFoldDB" id="A0A316YMT6"/>
<dbReference type="InParanoid" id="A0A316YMT6"/>
<keyword evidence="8" id="KW-1185">Reference proteome</keyword>
<evidence type="ECO:0000256" key="4">
    <source>
        <dbReference type="ARBA" id="ARBA00022989"/>
    </source>
</evidence>
<feature type="transmembrane region" description="Helical" evidence="6">
    <location>
        <begin position="97"/>
        <end position="118"/>
    </location>
</feature>
<keyword evidence="3 6" id="KW-0812">Transmembrane</keyword>
<dbReference type="Proteomes" id="UP000245768">
    <property type="component" value="Unassembled WGS sequence"/>
</dbReference>
<feature type="transmembrane region" description="Helical" evidence="6">
    <location>
        <begin position="12"/>
        <end position="31"/>
    </location>
</feature>
<gene>
    <name evidence="7" type="ORF">FA10DRAFT_267671</name>
</gene>
<dbReference type="GeneID" id="37043920"/>
<evidence type="ECO:0000313" key="7">
    <source>
        <dbReference type="EMBL" id="PWN89065.1"/>
    </source>
</evidence>
<name>A0A316YMT6_9BASI</name>
<dbReference type="InterPro" id="IPR005226">
    <property type="entry name" value="UPF0014_fam"/>
</dbReference>
<feature type="transmembrane region" description="Helical" evidence="6">
    <location>
        <begin position="130"/>
        <end position="153"/>
    </location>
</feature>
<comment type="similarity">
    <text evidence="2">Belongs to the UPF0014 family.</text>
</comment>
<sequence>MMASGRNDLDFYNVGFAGLFIGLAVLISWLLSLSLGVPLIVSSVRCLVQLQLLRLVLGPVFEQDDQPGLVLLATTVQLLLSAWEVSNRRSAHKGTYGRIFVAMLITVVPISIVASRFAMGEEVWWKPDRYIPMLGMILGNSISALSIGTSHAIDLASTSSSRDKIEVLLAHGATPTEACRTFFSESLRLAMLPTINQMSIVGLISIPGMMTGAILGGESVDQAALLQTVILFIISGASGLCSLVAISLTYASLFDAHGRLMPQQPASKGSWNVVQSFKSCWAERKRTRQRGPIHLEA</sequence>
<evidence type="ECO:0000256" key="1">
    <source>
        <dbReference type="ARBA" id="ARBA00004141"/>
    </source>
</evidence>
<evidence type="ECO:0000256" key="3">
    <source>
        <dbReference type="ARBA" id="ARBA00022692"/>
    </source>
</evidence>